<organism evidence="6 7">
    <name type="scientific">Cryptosporangium phraense</name>
    <dbReference type="NCBI Taxonomy" id="2593070"/>
    <lineage>
        <taxon>Bacteria</taxon>
        <taxon>Bacillati</taxon>
        <taxon>Actinomycetota</taxon>
        <taxon>Actinomycetes</taxon>
        <taxon>Cryptosporangiales</taxon>
        <taxon>Cryptosporangiaceae</taxon>
        <taxon>Cryptosporangium</taxon>
    </lineage>
</organism>
<comment type="caution">
    <text evidence="6">The sequence shown here is derived from an EMBL/GenBank/DDBJ whole genome shotgun (WGS) entry which is preliminary data.</text>
</comment>
<dbReference type="SUPFAM" id="SSF53822">
    <property type="entry name" value="Periplasmic binding protein-like I"/>
    <property type="match status" value="1"/>
</dbReference>
<comment type="subcellular location">
    <subcellularLocation>
        <location evidence="1">Cell envelope</location>
    </subcellularLocation>
</comment>
<feature type="region of interest" description="Disordered" evidence="3">
    <location>
        <begin position="24"/>
        <end position="44"/>
    </location>
</feature>
<dbReference type="InterPro" id="IPR050555">
    <property type="entry name" value="Bact_Solute-Bind_Prot2"/>
</dbReference>
<dbReference type="PANTHER" id="PTHR30036:SF1">
    <property type="entry name" value="D-XYLOSE-BINDING PERIPLASMIC PROTEIN"/>
    <property type="match status" value="1"/>
</dbReference>
<dbReference type="GO" id="GO:0030246">
    <property type="term" value="F:carbohydrate binding"/>
    <property type="evidence" value="ECO:0007669"/>
    <property type="project" value="TreeGrafter"/>
</dbReference>
<dbReference type="InParanoid" id="A0A545AG14"/>
<evidence type="ECO:0000256" key="3">
    <source>
        <dbReference type="SAM" id="MobiDB-lite"/>
    </source>
</evidence>
<feature type="compositionally biased region" description="Low complexity" evidence="3">
    <location>
        <begin position="24"/>
        <end position="39"/>
    </location>
</feature>
<protein>
    <submittedName>
        <fullName evidence="6">Sugar ABC transporter substrate-binding protein</fullName>
    </submittedName>
</protein>
<evidence type="ECO:0000256" key="1">
    <source>
        <dbReference type="ARBA" id="ARBA00004196"/>
    </source>
</evidence>
<dbReference type="Gene3D" id="3.40.50.2300">
    <property type="match status" value="2"/>
</dbReference>
<evidence type="ECO:0000313" key="6">
    <source>
        <dbReference type="EMBL" id="TQS40221.1"/>
    </source>
</evidence>
<feature type="signal peptide" evidence="4">
    <location>
        <begin position="1"/>
        <end position="20"/>
    </location>
</feature>
<gene>
    <name evidence="6" type="ORF">FL583_35970</name>
</gene>
<dbReference type="Pfam" id="PF13407">
    <property type="entry name" value="Peripla_BP_4"/>
    <property type="match status" value="1"/>
</dbReference>
<dbReference type="GO" id="GO:0030288">
    <property type="term" value="C:outer membrane-bounded periplasmic space"/>
    <property type="evidence" value="ECO:0007669"/>
    <property type="project" value="TreeGrafter"/>
</dbReference>
<accession>A0A545AG14</accession>
<keyword evidence="2 4" id="KW-0732">Signal</keyword>
<sequence>MRIRALTMVALSAVTALTLAACGNSDSGSDNKSSDSGSSATKGKVGVILPDTQSSARWESFDKPLLTKAFKEAGVEADIQNALGDKSKFVSIADGMIQEGVSVLAIVNLDSATGAQVESKAKAAGVKTIDYDRLTLGGQADYYVSFDNVQVGKLQGQGLVDGLTAAKKTNPSIIELNGSPTDNNATLFKQGYDSVLDPKYKAGWKKAGDQSVPDWDNAKAVTIFEQLLTAAGGKVDGVLAANDGLGNSAITVLKKNGLKVPVTGQDATVGGLQNILAGDQYMTVYKPIADEANGLVKLAVALLKGEKAETTGTVEDTEGKRQVPALLLPPKAITKDTVKDVVADGFVTKADLCKDKYAALCTAAGIS</sequence>
<keyword evidence="7" id="KW-1185">Reference proteome</keyword>
<reference evidence="6 7" key="1">
    <citation type="submission" date="2019-07" db="EMBL/GenBank/DDBJ databases">
        <title>Cryptosporangium phraense sp. nov., isolated from plant litter.</title>
        <authorList>
            <person name="Suriyachadkun C."/>
        </authorList>
    </citation>
    <scope>NUCLEOTIDE SEQUENCE [LARGE SCALE GENOMIC DNA]</scope>
    <source>
        <strain evidence="6 7">A-T 5661</strain>
    </source>
</reference>
<dbReference type="AlphaFoldDB" id="A0A545AG14"/>
<feature type="chain" id="PRO_5039187629" evidence="4">
    <location>
        <begin position="21"/>
        <end position="367"/>
    </location>
</feature>
<evidence type="ECO:0000259" key="5">
    <source>
        <dbReference type="Pfam" id="PF13407"/>
    </source>
</evidence>
<dbReference type="RefSeq" id="WP_142709376.1">
    <property type="nucleotide sequence ID" value="NZ_VIRS01000045.1"/>
</dbReference>
<dbReference type="EMBL" id="VIRS01000045">
    <property type="protein sequence ID" value="TQS40221.1"/>
    <property type="molecule type" value="Genomic_DNA"/>
</dbReference>
<proteinExistence type="predicted"/>
<evidence type="ECO:0000313" key="7">
    <source>
        <dbReference type="Proteomes" id="UP000317982"/>
    </source>
</evidence>
<evidence type="ECO:0000256" key="2">
    <source>
        <dbReference type="ARBA" id="ARBA00022729"/>
    </source>
</evidence>
<dbReference type="Proteomes" id="UP000317982">
    <property type="component" value="Unassembled WGS sequence"/>
</dbReference>
<feature type="domain" description="Periplasmic binding protein" evidence="5">
    <location>
        <begin position="48"/>
        <end position="307"/>
    </location>
</feature>
<dbReference type="OrthoDB" id="9773673at2"/>
<dbReference type="InterPro" id="IPR028082">
    <property type="entry name" value="Peripla_BP_I"/>
</dbReference>
<evidence type="ECO:0000256" key="4">
    <source>
        <dbReference type="SAM" id="SignalP"/>
    </source>
</evidence>
<dbReference type="PANTHER" id="PTHR30036">
    <property type="entry name" value="D-XYLOSE-BINDING PERIPLASMIC PROTEIN"/>
    <property type="match status" value="1"/>
</dbReference>
<dbReference type="InterPro" id="IPR025997">
    <property type="entry name" value="SBP_2_dom"/>
</dbReference>
<dbReference type="PROSITE" id="PS51257">
    <property type="entry name" value="PROKAR_LIPOPROTEIN"/>
    <property type="match status" value="1"/>
</dbReference>
<name>A0A545AG14_9ACTN</name>